<dbReference type="PANTHER" id="PTHR12993:SF26">
    <property type="entry name" value="1D-MYO-INOSITOL 2-ACETAMIDO-2-DEOXY-ALPHA-D-GLUCOPYRANOSIDE DEACETYLASE"/>
    <property type="match status" value="1"/>
</dbReference>
<accession>A0ABW3XUL7</accession>
<gene>
    <name evidence="2" type="ORF">ACFQ5X_45740</name>
</gene>
<keyword evidence="1" id="KW-0862">Zinc</keyword>
<dbReference type="SUPFAM" id="SSF102588">
    <property type="entry name" value="LmbE-like"/>
    <property type="match status" value="1"/>
</dbReference>
<sequence>MNTSETRRPTLMVVHAHPDDEASQTGGTLARYAAAGVRTVLVTCTDGGQGDGVDGCKPGHHDHRPEEIATRRAHELAKSGAALGVSHLIRLDHPDSGLPDSPDDIDPRAFSRLDGEPIVRQLEALMHEYRPDVLVTYPPNGLSNHPDHVRTHDLTTAAFERIRTAGGFPAQVGVGTRPGRRLPKLYHIALSISRLKAVGTLAQVSLGPDAWTPPLDMGVDDDDVTTVVDISGFWDQKLRALAVHASQSDAQALLGMLRLTGRENPVEEYVRADPPWTGGERETDLFQGVVDGG</sequence>
<dbReference type="EMBL" id="JBHTMM010000154">
    <property type="protein sequence ID" value="MFD1313035.1"/>
    <property type="molecule type" value="Genomic_DNA"/>
</dbReference>
<keyword evidence="2" id="KW-0378">Hydrolase</keyword>
<keyword evidence="3" id="KW-1185">Reference proteome</keyword>
<reference evidence="3" key="1">
    <citation type="journal article" date="2019" name="Int. J. Syst. Evol. Microbiol.">
        <title>The Global Catalogue of Microorganisms (GCM) 10K type strain sequencing project: providing services to taxonomists for standard genome sequencing and annotation.</title>
        <authorList>
            <consortium name="The Broad Institute Genomics Platform"/>
            <consortium name="The Broad Institute Genome Sequencing Center for Infectious Disease"/>
            <person name="Wu L."/>
            <person name="Ma J."/>
        </authorList>
    </citation>
    <scope>NUCLEOTIDE SEQUENCE [LARGE SCALE GENOMIC DNA]</scope>
    <source>
        <strain evidence="3">CGMCC 4.7020</strain>
    </source>
</reference>
<name>A0ABW3XUL7_9ACTN</name>
<dbReference type="Gene3D" id="3.40.50.10320">
    <property type="entry name" value="LmbE-like"/>
    <property type="match status" value="1"/>
</dbReference>
<dbReference type="EC" id="3.5.1.-" evidence="2"/>
<dbReference type="Proteomes" id="UP001597058">
    <property type="component" value="Unassembled WGS sequence"/>
</dbReference>
<dbReference type="GO" id="GO:0016787">
    <property type="term" value="F:hydrolase activity"/>
    <property type="evidence" value="ECO:0007669"/>
    <property type="project" value="UniProtKB-KW"/>
</dbReference>
<organism evidence="2 3">
    <name type="scientific">Streptomyces kaempferi</name>
    <dbReference type="NCBI Taxonomy" id="333725"/>
    <lineage>
        <taxon>Bacteria</taxon>
        <taxon>Bacillati</taxon>
        <taxon>Actinomycetota</taxon>
        <taxon>Actinomycetes</taxon>
        <taxon>Kitasatosporales</taxon>
        <taxon>Streptomycetaceae</taxon>
        <taxon>Streptomyces</taxon>
    </lineage>
</organism>
<dbReference type="InterPro" id="IPR003737">
    <property type="entry name" value="GlcNAc_PI_deacetylase-related"/>
</dbReference>
<dbReference type="InterPro" id="IPR024078">
    <property type="entry name" value="LmbE-like_dom_sf"/>
</dbReference>
<dbReference type="PANTHER" id="PTHR12993">
    <property type="entry name" value="N-ACETYLGLUCOSAMINYL-PHOSPHATIDYLINOSITOL DE-N-ACETYLASE-RELATED"/>
    <property type="match status" value="1"/>
</dbReference>
<protein>
    <submittedName>
        <fullName evidence="2">PIG-L deacetylase family protein</fullName>
        <ecNumber evidence="2">3.5.1.-</ecNumber>
    </submittedName>
</protein>
<proteinExistence type="predicted"/>
<evidence type="ECO:0000313" key="2">
    <source>
        <dbReference type="EMBL" id="MFD1313035.1"/>
    </source>
</evidence>
<dbReference type="Pfam" id="PF02585">
    <property type="entry name" value="PIG-L"/>
    <property type="match status" value="1"/>
</dbReference>
<dbReference type="RefSeq" id="WP_381238248.1">
    <property type="nucleotide sequence ID" value="NZ_JBHSKH010000055.1"/>
</dbReference>
<comment type="caution">
    <text evidence="2">The sequence shown here is derived from an EMBL/GenBank/DDBJ whole genome shotgun (WGS) entry which is preliminary data.</text>
</comment>
<evidence type="ECO:0000313" key="3">
    <source>
        <dbReference type="Proteomes" id="UP001597058"/>
    </source>
</evidence>
<evidence type="ECO:0000256" key="1">
    <source>
        <dbReference type="ARBA" id="ARBA00022833"/>
    </source>
</evidence>